<accession>A0AAD8P583</accession>
<dbReference type="Proteomes" id="UP001229421">
    <property type="component" value="Unassembled WGS sequence"/>
</dbReference>
<keyword evidence="2" id="KW-1185">Reference proteome</keyword>
<gene>
    <name evidence="1" type="ORF">QVD17_09348</name>
</gene>
<proteinExistence type="predicted"/>
<organism evidence="1 2">
    <name type="scientific">Tagetes erecta</name>
    <name type="common">African marigold</name>
    <dbReference type="NCBI Taxonomy" id="13708"/>
    <lineage>
        <taxon>Eukaryota</taxon>
        <taxon>Viridiplantae</taxon>
        <taxon>Streptophyta</taxon>
        <taxon>Embryophyta</taxon>
        <taxon>Tracheophyta</taxon>
        <taxon>Spermatophyta</taxon>
        <taxon>Magnoliopsida</taxon>
        <taxon>eudicotyledons</taxon>
        <taxon>Gunneridae</taxon>
        <taxon>Pentapetalae</taxon>
        <taxon>asterids</taxon>
        <taxon>campanulids</taxon>
        <taxon>Asterales</taxon>
        <taxon>Asteraceae</taxon>
        <taxon>Asteroideae</taxon>
        <taxon>Heliantheae alliance</taxon>
        <taxon>Tageteae</taxon>
        <taxon>Tagetes</taxon>
    </lineage>
</organism>
<evidence type="ECO:0000313" key="2">
    <source>
        <dbReference type="Proteomes" id="UP001229421"/>
    </source>
</evidence>
<reference evidence="1" key="1">
    <citation type="journal article" date="2023" name="bioRxiv">
        <title>Improved chromosome-level genome assembly for marigold (Tagetes erecta).</title>
        <authorList>
            <person name="Jiang F."/>
            <person name="Yuan L."/>
            <person name="Wang S."/>
            <person name="Wang H."/>
            <person name="Xu D."/>
            <person name="Wang A."/>
            <person name="Fan W."/>
        </authorList>
    </citation>
    <scope>NUCLEOTIDE SEQUENCE</scope>
    <source>
        <strain evidence="1">WSJ</strain>
        <tissue evidence="1">Leaf</tissue>
    </source>
</reference>
<comment type="caution">
    <text evidence="1">The sequence shown here is derived from an EMBL/GenBank/DDBJ whole genome shotgun (WGS) entry which is preliminary data.</text>
</comment>
<dbReference type="EMBL" id="JAUHHV010000002">
    <property type="protein sequence ID" value="KAK1432451.1"/>
    <property type="molecule type" value="Genomic_DNA"/>
</dbReference>
<evidence type="ECO:0000313" key="1">
    <source>
        <dbReference type="EMBL" id="KAK1432451.1"/>
    </source>
</evidence>
<sequence length="116" mass="12706">MVIDEDGNDINQYLPNSSLYLVSSSIINLKTSRHHLCSRRTTSAIFAFASPPSPPSSHNHASTFRFSGFEMGKGSSDVAAMKDLIIATAKQKFEAKSGMIQKQKRRLAFKASVGLE</sequence>
<name>A0AAD8P583_TARER</name>
<dbReference type="AlphaFoldDB" id="A0AAD8P583"/>
<protein>
    <submittedName>
        <fullName evidence="1">Uncharacterized protein</fullName>
    </submittedName>
</protein>